<keyword evidence="1" id="KW-0596">Phosphopantetheine</keyword>
<dbReference type="InterPro" id="IPR014030">
    <property type="entry name" value="Ketoacyl_synth_N"/>
</dbReference>
<dbReference type="SMART" id="SM00823">
    <property type="entry name" value="PKS_PP"/>
    <property type="match status" value="1"/>
</dbReference>
<dbReference type="Pfam" id="PF00698">
    <property type="entry name" value="Acyl_transf_1"/>
    <property type="match status" value="1"/>
</dbReference>
<dbReference type="Gene3D" id="3.30.70.3290">
    <property type="match status" value="1"/>
</dbReference>
<dbReference type="Gene3D" id="3.40.366.10">
    <property type="entry name" value="Malonyl-Coenzyme A Acyl Carrier Protein, domain 2"/>
    <property type="match status" value="1"/>
</dbReference>
<organism evidence="7 8">
    <name type="scientific">Actinokineospora diospyrosa</name>
    <dbReference type="NCBI Taxonomy" id="103728"/>
    <lineage>
        <taxon>Bacteria</taxon>
        <taxon>Bacillati</taxon>
        <taxon>Actinomycetota</taxon>
        <taxon>Actinomycetes</taxon>
        <taxon>Pseudonocardiales</taxon>
        <taxon>Pseudonocardiaceae</taxon>
        <taxon>Actinokineospora</taxon>
    </lineage>
</organism>
<dbReference type="SMART" id="SM00827">
    <property type="entry name" value="PKS_AT"/>
    <property type="match status" value="1"/>
</dbReference>
<proteinExistence type="predicted"/>
<evidence type="ECO:0000256" key="1">
    <source>
        <dbReference type="ARBA" id="ARBA00022450"/>
    </source>
</evidence>
<dbReference type="InterPro" id="IPR001227">
    <property type="entry name" value="Ac_transferase_dom_sf"/>
</dbReference>
<dbReference type="PROSITE" id="PS50075">
    <property type="entry name" value="CARRIER"/>
    <property type="match status" value="1"/>
</dbReference>
<dbReference type="Proteomes" id="UP001205185">
    <property type="component" value="Unassembled WGS sequence"/>
</dbReference>
<dbReference type="SUPFAM" id="SSF55048">
    <property type="entry name" value="Probable ACP-binding domain of malonyl-CoA ACP transacylase"/>
    <property type="match status" value="1"/>
</dbReference>
<dbReference type="SUPFAM" id="SSF47336">
    <property type="entry name" value="ACP-like"/>
    <property type="match status" value="1"/>
</dbReference>
<dbReference type="Pfam" id="PF00550">
    <property type="entry name" value="PP-binding"/>
    <property type="match status" value="1"/>
</dbReference>
<dbReference type="CDD" id="cd00833">
    <property type="entry name" value="PKS"/>
    <property type="match status" value="1"/>
</dbReference>
<keyword evidence="2" id="KW-0597">Phosphoprotein</keyword>
<dbReference type="RefSeq" id="WP_253887764.1">
    <property type="nucleotide sequence ID" value="NZ_BAAAVB010000013.1"/>
</dbReference>
<dbReference type="InterPro" id="IPR036736">
    <property type="entry name" value="ACP-like_sf"/>
</dbReference>
<evidence type="ECO:0000259" key="5">
    <source>
        <dbReference type="PROSITE" id="PS50075"/>
    </source>
</evidence>
<dbReference type="InterPro" id="IPR014043">
    <property type="entry name" value="Acyl_transferase_dom"/>
</dbReference>
<dbReference type="InterPro" id="IPR032821">
    <property type="entry name" value="PKS_assoc"/>
</dbReference>
<dbReference type="Pfam" id="PF16197">
    <property type="entry name" value="KAsynt_C_assoc"/>
    <property type="match status" value="1"/>
</dbReference>
<dbReference type="InterPro" id="IPR016036">
    <property type="entry name" value="Malonyl_transacylase_ACP-bd"/>
</dbReference>
<dbReference type="Pfam" id="PF00109">
    <property type="entry name" value="ketoacyl-synt"/>
    <property type="match status" value="1"/>
</dbReference>
<dbReference type="SUPFAM" id="SSF53901">
    <property type="entry name" value="Thiolase-like"/>
    <property type="match status" value="1"/>
</dbReference>
<keyword evidence="3 7" id="KW-0808">Transferase</keyword>
<dbReference type="Gene3D" id="3.40.47.10">
    <property type="match status" value="1"/>
</dbReference>
<evidence type="ECO:0000256" key="2">
    <source>
        <dbReference type="ARBA" id="ARBA00022553"/>
    </source>
</evidence>
<accession>A0ABT1IDR5</accession>
<dbReference type="InterPro" id="IPR016035">
    <property type="entry name" value="Acyl_Trfase/lysoPLipase"/>
</dbReference>
<dbReference type="PANTHER" id="PTHR43775:SF37">
    <property type="entry name" value="SI:DKEY-61P9.11"/>
    <property type="match status" value="1"/>
</dbReference>
<evidence type="ECO:0000256" key="3">
    <source>
        <dbReference type="ARBA" id="ARBA00022679"/>
    </source>
</evidence>
<dbReference type="InterPro" id="IPR006162">
    <property type="entry name" value="Ppantetheine_attach_site"/>
</dbReference>
<dbReference type="Pfam" id="PF02801">
    <property type="entry name" value="Ketoacyl-synt_C"/>
    <property type="match status" value="1"/>
</dbReference>
<evidence type="ECO:0000313" key="7">
    <source>
        <dbReference type="EMBL" id="MCP2270791.1"/>
    </source>
</evidence>
<comment type="caution">
    <text evidence="7">The sequence shown here is derived from an EMBL/GenBank/DDBJ whole genome shotgun (WGS) entry which is preliminary data.</text>
</comment>
<dbReference type="EMBL" id="JAMTCO010000008">
    <property type="protein sequence ID" value="MCP2270791.1"/>
    <property type="molecule type" value="Genomic_DNA"/>
</dbReference>
<evidence type="ECO:0000259" key="6">
    <source>
        <dbReference type="PROSITE" id="PS52004"/>
    </source>
</evidence>
<protein>
    <submittedName>
        <fullName evidence="7">Acyl transferase domain-containing protein</fullName>
    </submittedName>
</protein>
<dbReference type="SUPFAM" id="SSF52151">
    <property type="entry name" value="FabD/lysophospholipase-like"/>
    <property type="match status" value="1"/>
</dbReference>
<reference evidence="7 8" key="1">
    <citation type="submission" date="2022-06" db="EMBL/GenBank/DDBJ databases">
        <title>Genomic Encyclopedia of Archaeal and Bacterial Type Strains, Phase II (KMG-II): from individual species to whole genera.</title>
        <authorList>
            <person name="Goeker M."/>
        </authorList>
    </citation>
    <scope>NUCLEOTIDE SEQUENCE [LARGE SCALE GENOMIC DNA]</scope>
    <source>
        <strain evidence="7 8">DSM 44255</strain>
    </source>
</reference>
<feature type="domain" description="Carrier" evidence="5">
    <location>
        <begin position="931"/>
        <end position="1008"/>
    </location>
</feature>
<dbReference type="PROSITE" id="PS00606">
    <property type="entry name" value="KS3_1"/>
    <property type="match status" value="1"/>
</dbReference>
<dbReference type="PANTHER" id="PTHR43775">
    <property type="entry name" value="FATTY ACID SYNTHASE"/>
    <property type="match status" value="1"/>
</dbReference>
<dbReference type="InterPro" id="IPR016039">
    <property type="entry name" value="Thiolase-like"/>
</dbReference>
<dbReference type="InterPro" id="IPR018201">
    <property type="entry name" value="Ketoacyl_synth_AS"/>
</dbReference>
<gene>
    <name evidence="7" type="ORF">LV75_003303</name>
</gene>
<keyword evidence="8" id="KW-1185">Reference proteome</keyword>
<dbReference type="PROSITE" id="PS00012">
    <property type="entry name" value="PHOSPHOPANTETHEINE"/>
    <property type="match status" value="1"/>
</dbReference>
<evidence type="ECO:0000256" key="4">
    <source>
        <dbReference type="SAM" id="MobiDB-lite"/>
    </source>
</evidence>
<evidence type="ECO:0000313" key="8">
    <source>
        <dbReference type="Proteomes" id="UP001205185"/>
    </source>
</evidence>
<dbReference type="InterPro" id="IPR009081">
    <property type="entry name" value="PP-bd_ACP"/>
</dbReference>
<dbReference type="InterPro" id="IPR020841">
    <property type="entry name" value="PKS_Beta-ketoAc_synthase_dom"/>
</dbReference>
<dbReference type="InterPro" id="IPR020806">
    <property type="entry name" value="PKS_PP-bd"/>
</dbReference>
<dbReference type="GO" id="GO:0016740">
    <property type="term" value="F:transferase activity"/>
    <property type="evidence" value="ECO:0007669"/>
    <property type="project" value="UniProtKB-KW"/>
</dbReference>
<dbReference type="SMART" id="SM01294">
    <property type="entry name" value="PKS_PP_betabranch"/>
    <property type="match status" value="1"/>
</dbReference>
<feature type="region of interest" description="Disordered" evidence="4">
    <location>
        <begin position="1011"/>
        <end position="1035"/>
    </location>
</feature>
<dbReference type="PROSITE" id="PS52004">
    <property type="entry name" value="KS3_2"/>
    <property type="match status" value="1"/>
</dbReference>
<dbReference type="SMART" id="SM00825">
    <property type="entry name" value="PKS_KS"/>
    <property type="match status" value="1"/>
</dbReference>
<sequence length="1067" mass="113391">MSDGHLSKALAAIRELRAKIDSLENAKREPMAIVGIGCRLPGGVRSPQSFWRLLEQGRDAISEVPGDRWDVEEFYAEDPAVPGRMSLRHGGFLDGVDEFDPYFFGISPREAERMDPQQRLFLEVAWEALEDAGRTRAQLRGSATGVFVGTNCTDYLHLQLADPTEIDPYTIMGGLSCAIANRLSYLLDLRGPSLSMDSACSSSLVAVHLAVQSLRSRETDTAVVGGMNLILSPIATMAHAKGLPLAPDGRCKTFDARADGYVRAEGVSAIVLKRLSDAEADGDRIWAVVNGSAVNQDGLTNGLAAPNGLAQREVIEAALLAARVEPAQVTLLEAHGTGTALGDPIEVESLAEVYGGAGEPCALGSVKTNLGHVEAGAGIVGLIKAALSVHHRRIAPNLHFDSLNPHISLEGSRLFVPTRTREWTVDDEHRHAAVSSFGAGGTNAHVILGQAPATDAAEPVTDGPFLIPFSGRTPQARQAAAAALREHLADDPAPLRDIAFTAARRRTQYEHRGAVVAATAQEAAARLDEWSAGEGPTAVVTGSTKAGIEHGVVFVFPGQGSQRAGMGRELMRRCPVFRTAVTEVDDAMRDYVGHPVMAEVFAADDELTRIDLVQPALFAIGVGLAARWRSLGVEPAAVVGHSMGEVAAAHVAGALSLADAVRVICGRSRLLRRVSGQGSMLVVALPMAETDALLEGYRDRVSVAVCNSPTSTVVSGDPAALEEIATALRAGNVFCKPVRVDVASHSPQMDPLREDLLTELDAIAPTRATVPILSTVTGQVCVGTEFDAGYWVRNLREPVLFWDAVTRLMDLGNGVFVEMSPHPILLSAVEQGFEATDRAGVLIPSMRRDEPEDRATLMGLAALQCAGVAVDQDLLFPASGRVVSLPGYPWQRERFWFRESGPRHVQGAPLTRPPVVAQAPTARPLVADGGARREQVHDTVLDAVTAVLKLDRARVDPGAGFFQLGMDSLLAAQVRARLEIAFGRKLPATVMFEHPTSDSLAAHLADLLDPTSTPDVGTVPAVPRSEPAPTRVPEPVAEPLADDLTEAELLAILAAEVRAARAAGSTR</sequence>
<dbReference type="InterPro" id="IPR014031">
    <property type="entry name" value="Ketoacyl_synth_C"/>
</dbReference>
<dbReference type="InterPro" id="IPR050091">
    <property type="entry name" value="PKS_NRPS_Biosynth_Enz"/>
</dbReference>
<dbReference type="Gene3D" id="1.10.1200.10">
    <property type="entry name" value="ACP-like"/>
    <property type="match status" value="1"/>
</dbReference>
<feature type="domain" description="Ketosynthase family 3 (KS3)" evidence="6">
    <location>
        <begin position="28"/>
        <end position="450"/>
    </location>
</feature>
<name>A0ABT1IDR5_9PSEU</name>